<dbReference type="EMBL" id="CM029042">
    <property type="protein sequence ID" value="KAG2620051.1"/>
    <property type="molecule type" value="Genomic_DNA"/>
</dbReference>
<sequence>MPSGSPSPSPRLPSPFVRPRRDRSPPPRPSTAPSHLHRTVHLTPPALPFRSAPCPSIHRGCAGVRRCAAPGGRGTRAGIRRQMGCLPSLPRGGYGVPNRILLTVVNGPNPDIDHD</sequence>
<dbReference type="Proteomes" id="UP000823388">
    <property type="component" value="Chromosome 3N"/>
</dbReference>
<comment type="caution">
    <text evidence="2">The sequence shown here is derived from an EMBL/GenBank/DDBJ whole genome shotgun (WGS) entry which is preliminary data.</text>
</comment>
<accession>A0A8T0U7G6</accession>
<organism evidence="2 3">
    <name type="scientific">Panicum virgatum</name>
    <name type="common">Blackwell switchgrass</name>
    <dbReference type="NCBI Taxonomy" id="38727"/>
    <lineage>
        <taxon>Eukaryota</taxon>
        <taxon>Viridiplantae</taxon>
        <taxon>Streptophyta</taxon>
        <taxon>Embryophyta</taxon>
        <taxon>Tracheophyta</taxon>
        <taxon>Spermatophyta</taxon>
        <taxon>Magnoliopsida</taxon>
        <taxon>Liliopsida</taxon>
        <taxon>Poales</taxon>
        <taxon>Poaceae</taxon>
        <taxon>PACMAD clade</taxon>
        <taxon>Panicoideae</taxon>
        <taxon>Panicodae</taxon>
        <taxon>Paniceae</taxon>
        <taxon>Panicinae</taxon>
        <taxon>Panicum</taxon>
        <taxon>Panicum sect. Hiantes</taxon>
    </lineage>
</organism>
<name>A0A8T0U7G6_PANVG</name>
<reference evidence="2" key="1">
    <citation type="submission" date="2020-05" db="EMBL/GenBank/DDBJ databases">
        <title>WGS assembly of Panicum virgatum.</title>
        <authorList>
            <person name="Lovell J.T."/>
            <person name="Jenkins J."/>
            <person name="Shu S."/>
            <person name="Juenger T.E."/>
            <person name="Schmutz J."/>
        </authorList>
    </citation>
    <scope>NUCLEOTIDE SEQUENCE</scope>
    <source>
        <strain evidence="2">AP13</strain>
    </source>
</reference>
<proteinExistence type="predicted"/>
<dbReference type="AlphaFoldDB" id="A0A8T0U7G6"/>
<keyword evidence="3" id="KW-1185">Reference proteome</keyword>
<gene>
    <name evidence="2" type="ORF">PVAP13_3NG101200</name>
</gene>
<feature type="compositionally biased region" description="Pro residues" evidence="1">
    <location>
        <begin position="1"/>
        <end position="13"/>
    </location>
</feature>
<evidence type="ECO:0000313" key="2">
    <source>
        <dbReference type="EMBL" id="KAG2620051.1"/>
    </source>
</evidence>
<evidence type="ECO:0000256" key="1">
    <source>
        <dbReference type="SAM" id="MobiDB-lite"/>
    </source>
</evidence>
<feature type="region of interest" description="Disordered" evidence="1">
    <location>
        <begin position="1"/>
        <end position="36"/>
    </location>
</feature>
<evidence type="ECO:0000313" key="3">
    <source>
        <dbReference type="Proteomes" id="UP000823388"/>
    </source>
</evidence>
<protein>
    <submittedName>
        <fullName evidence="2">Uncharacterized protein</fullName>
    </submittedName>
</protein>